<feature type="non-terminal residue" evidence="2">
    <location>
        <position position="1"/>
    </location>
</feature>
<protein>
    <recommendedName>
        <fullName evidence="1">DUF559 domain-containing protein</fullName>
    </recommendedName>
</protein>
<dbReference type="AlphaFoldDB" id="X0YCJ9"/>
<gene>
    <name evidence="2" type="ORF">S01H4_18683</name>
</gene>
<proteinExistence type="predicted"/>
<dbReference type="Pfam" id="PF04480">
    <property type="entry name" value="DUF559"/>
    <property type="match status" value="1"/>
</dbReference>
<feature type="domain" description="DUF559" evidence="1">
    <location>
        <begin position="30"/>
        <end position="115"/>
    </location>
</feature>
<sequence>KKTREKLRKAKSKSFYHKIGTMSAIKQQSSKEPTSIEKKVYDELKARGLLFETQKLINGRFLVDAWIPSLNLIIEADGDYWHGLDRVKKRDKAKNAYLKTCGFNLLRLTETEINNGSFKEKLPNA</sequence>
<dbReference type="InterPro" id="IPR007569">
    <property type="entry name" value="DUF559"/>
</dbReference>
<evidence type="ECO:0000313" key="2">
    <source>
        <dbReference type="EMBL" id="GAG53584.1"/>
    </source>
</evidence>
<dbReference type="InterPro" id="IPR011335">
    <property type="entry name" value="Restrct_endonuc-II-like"/>
</dbReference>
<name>X0YCJ9_9ZZZZ</name>
<organism evidence="2">
    <name type="scientific">marine sediment metagenome</name>
    <dbReference type="NCBI Taxonomy" id="412755"/>
    <lineage>
        <taxon>unclassified sequences</taxon>
        <taxon>metagenomes</taxon>
        <taxon>ecological metagenomes</taxon>
    </lineage>
</organism>
<dbReference type="Gene3D" id="3.40.960.10">
    <property type="entry name" value="VSR Endonuclease"/>
    <property type="match status" value="1"/>
</dbReference>
<dbReference type="SUPFAM" id="SSF52980">
    <property type="entry name" value="Restriction endonuclease-like"/>
    <property type="match status" value="1"/>
</dbReference>
<evidence type="ECO:0000259" key="1">
    <source>
        <dbReference type="Pfam" id="PF04480"/>
    </source>
</evidence>
<dbReference type="EMBL" id="BART01008286">
    <property type="protein sequence ID" value="GAG53584.1"/>
    <property type="molecule type" value="Genomic_DNA"/>
</dbReference>
<accession>X0YCJ9</accession>
<reference evidence="2" key="1">
    <citation type="journal article" date="2014" name="Front. Microbiol.">
        <title>High frequency of phylogenetically diverse reductive dehalogenase-homologous genes in deep subseafloor sedimentary metagenomes.</title>
        <authorList>
            <person name="Kawai M."/>
            <person name="Futagami T."/>
            <person name="Toyoda A."/>
            <person name="Takaki Y."/>
            <person name="Nishi S."/>
            <person name="Hori S."/>
            <person name="Arai W."/>
            <person name="Tsubouchi T."/>
            <person name="Morono Y."/>
            <person name="Uchiyama I."/>
            <person name="Ito T."/>
            <person name="Fujiyama A."/>
            <person name="Inagaki F."/>
            <person name="Takami H."/>
        </authorList>
    </citation>
    <scope>NUCLEOTIDE SEQUENCE</scope>
    <source>
        <strain evidence="2">Expedition CK06-06</strain>
    </source>
</reference>
<comment type="caution">
    <text evidence="2">The sequence shown here is derived from an EMBL/GenBank/DDBJ whole genome shotgun (WGS) entry which is preliminary data.</text>
</comment>